<sequence>MWHHQVPGTLMYDVGFFFYVFKKPELDHQTSTSTSPPPSLQLHRPQQVMVPFSAPFLPVLSFSLFSFAFFIR</sequence>
<feature type="transmembrane region" description="Helical" evidence="1">
    <location>
        <begin position="48"/>
        <end position="71"/>
    </location>
</feature>
<accession>A0AAP0PDL3</accession>
<organism evidence="2 3">
    <name type="scientific">Stephania cephalantha</name>
    <dbReference type="NCBI Taxonomy" id="152367"/>
    <lineage>
        <taxon>Eukaryota</taxon>
        <taxon>Viridiplantae</taxon>
        <taxon>Streptophyta</taxon>
        <taxon>Embryophyta</taxon>
        <taxon>Tracheophyta</taxon>
        <taxon>Spermatophyta</taxon>
        <taxon>Magnoliopsida</taxon>
        <taxon>Ranunculales</taxon>
        <taxon>Menispermaceae</taxon>
        <taxon>Menispermoideae</taxon>
        <taxon>Cissampelideae</taxon>
        <taxon>Stephania</taxon>
    </lineage>
</organism>
<name>A0AAP0PDL3_9MAGN</name>
<evidence type="ECO:0000313" key="2">
    <source>
        <dbReference type="EMBL" id="KAK9140257.1"/>
    </source>
</evidence>
<evidence type="ECO:0000313" key="3">
    <source>
        <dbReference type="Proteomes" id="UP001419268"/>
    </source>
</evidence>
<proteinExistence type="predicted"/>
<comment type="caution">
    <text evidence="2">The sequence shown here is derived from an EMBL/GenBank/DDBJ whole genome shotgun (WGS) entry which is preliminary data.</text>
</comment>
<keyword evidence="3" id="KW-1185">Reference proteome</keyword>
<keyword evidence="1" id="KW-1133">Transmembrane helix</keyword>
<protein>
    <submittedName>
        <fullName evidence="2">Uncharacterized protein</fullName>
    </submittedName>
</protein>
<reference evidence="2 3" key="1">
    <citation type="submission" date="2024-01" db="EMBL/GenBank/DDBJ databases">
        <title>Genome assemblies of Stephania.</title>
        <authorList>
            <person name="Yang L."/>
        </authorList>
    </citation>
    <scope>NUCLEOTIDE SEQUENCE [LARGE SCALE GENOMIC DNA]</scope>
    <source>
        <strain evidence="2">JXDWG</strain>
        <tissue evidence="2">Leaf</tissue>
    </source>
</reference>
<dbReference type="AlphaFoldDB" id="A0AAP0PDL3"/>
<dbReference type="EMBL" id="JBBNAG010000004">
    <property type="protein sequence ID" value="KAK9140257.1"/>
    <property type="molecule type" value="Genomic_DNA"/>
</dbReference>
<evidence type="ECO:0000256" key="1">
    <source>
        <dbReference type="SAM" id="Phobius"/>
    </source>
</evidence>
<keyword evidence="1" id="KW-0472">Membrane</keyword>
<keyword evidence="1" id="KW-0812">Transmembrane</keyword>
<dbReference type="Proteomes" id="UP001419268">
    <property type="component" value="Unassembled WGS sequence"/>
</dbReference>
<gene>
    <name evidence="2" type="ORF">Scep_009938</name>
</gene>